<dbReference type="EMBL" id="JAULSV010000007">
    <property type="protein sequence ID" value="KAK0639771.1"/>
    <property type="molecule type" value="Genomic_DNA"/>
</dbReference>
<name>A0AA40CI73_9PEZI</name>
<dbReference type="AlphaFoldDB" id="A0AA40CI73"/>
<reference evidence="1" key="1">
    <citation type="submission" date="2023-06" db="EMBL/GenBank/DDBJ databases">
        <title>Genome-scale phylogeny and comparative genomics of the fungal order Sordariales.</title>
        <authorList>
            <consortium name="Lawrence Berkeley National Laboratory"/>
            <person name="Hensen N."/>
            <person name="Bonometti L."/>
            <person name="Westerberg I."/>
            <person name="Brannstrom I.O."/>
            <person name="Guillou S."/>
            <person name="Cros-Aarteil S."/>
            <person name="Calhoun S."/>
            <person name="Haridas S."/>
            <person name="Kuo A."/>
            <person name="Mondo S."/>
            <person name="Pangilinan J."/>
            <person name="Riley R."/>
            <person name="Labutti K."/>
            <person name="Andreopoulos B."/>
            <person name="Lipzen A."/>
            <person name="Chen C."/>
            <person name="Yanf M."/>
            <person name="Daum C."/>
            <person name="Ng V."/>
            <person name="Clum A."/>
            <person name="Steindorff A."/>
            <person name="Ohm R."/>
            <person name="Martin F."/>
            <person name="Silar P."/>
            <person name="Natvig D."/>
            <person name="Lalanne C."/>
            <person name="Gautier V."/>
            <person name="Ament-Velasquez S.L."/>
            <person name="Kruys A."/>
            <person name="Hutchinson M.I."/>
            <person name="Powell A.J."/>
            <person name="Barry K."/>
            <person name="Miller A.N."/>
            <person name="Grigoriev I.V."/>
            <person name="Debuchy R."/>
            <person name="Gladieux P."/>
            <person name="Thoren M.H."/>
            <person name="Johannesson H."/>
        </authorList>
    </citation>
    <scope>NUCLEOTIDE SEQUENCE</scope>
    <source>
        <strain evidence="1">SMH2532-1</strain>
    </source>
</reference>
<organism evidence="1 2">
    <name type="scientific">Cercophora newfieldiana</name>
    <dbReference type="NCBI Taxonomy" id="92897"/>
    <lineage>
        <taxon>Eukaryota</taxon>
        <taxon>Fungi</taxon>
        <taxon>Dikarya</taxon>
        <taxon>Ascomycota</taxon>
        <taxon>Pezizomycotina</taxon>
        <taxon>Sordariomycetes</taxon>
        <taxon>Sordariomycetidae</taxon>
        <taxon>Sordariales</taxon>
        <taxon>Lasiosphaeriaceae</taxon>
        <taxon>Cercophora</taxon>
    </lineage>
</organism>
<comment type="caution">
    <text evidence="1">The sequence shown here is derived from an EMBL/GenBank/DDBJ whole genome shotgun (WGS) entry which is preliminary data.</text>
</comment>
<accession>A0AA40CI73</accession>
<protein>
    <recommendedName>
        <fullName evidence="3">Heterokaryon incompatibility domain-containing protein</fullName>
    </recommendedName>
</protein>
<keyword evidence="2" id="KW-1185">Reference proteome</keyword>
<proteinExistence type="predicted"/>
<dbReference type="Proteomes" id="UP001174936">
    <property type="component" value="Unassembled WGS sequence"/>
</dbReference>
<sequence>MMRDIYTATEEALLWLGEEPSVPIPTVSPDQSQAVDTLILQVDEYLSDLVSTFDTWQDTDVGPLASSLRSSLRTNTSVPGPDTFRIGPTRPHTWRGDELDIDRISKALDPSHPDSTPQDDPVFHAFALFRFLADRETHLDSIPYLTLEPDSHQTILTHARRAVHYLTTLPWWSRIWTVQECLLPPRATLLYGPVSMPWWMFPMAAKNFERHRNTCCAGVPGVKDMLNLQVESHSIMDLRE</sequence>
<evidence type="ECO:0008006" key="3">
    <source>
        <dbReference type="Google" id="ProtNLM"/>
    </source>
</evidence>
<evidence type="ECO:0000313" key="2">
    <source>
        <dbReference type="Proteomes" id="UP001174936"/>
    </source>
</evidence>
<gene>
    <name evidence="1" type="ORF">B0T16DRAFT_395437</name>
</gene>
<evidence type="ECO:0000313" key="1">
    <source>
        <dbReference type="EMBL" id="KAK0639771.1"/>
    </source>
</evidence>